<protein>
    <submittedName>
        <fullName evidence="13">TonB-dependent receptor</fullName>
    </submittedName>
</protein>
<accession>A0AAW9S765</accession>
<dbReference type="Gene3D" id="2.40.170.20">
    <property type="entry name" value="TonB-dependent receptor, beta-barrel domain"/>
    <property type="match status" value="1"/>
</dbReference>
<feature type="domain" description="TonB-dependent receptor plug" evidence="12">
    <location>
        <begin position="230"/>
        <end position="334"/>
    </location>
</feature>
<dbReference type="InterPro" id="IPR010104">
    <property type="entry name" value="TonB_rcpt_bac"/>
</dbReference>
<evidence type="ECO:0000256" key="4">
    <source>
        <dbReference type="ARBA" id="ARBA00022692"/>
    </source>
</evidence>
<evidence type="ECO:0000256" key="9">
    <source>
        <dbReference type="RuleBase" id="RU003357"/>
    </source>
</evidence>
<dbReference type="RefSeq" id="WP_346822128.1">
    <property type="nucleotide sequence ID" value="NZ_JBDKWZ010000008.1"/>
</dbReference>
<dbReference type="SUPFAM" id="SSF49452">
    <property type="entry name" value="Starch-binding domain-like"/>
    <property type="match status" value="1"/>
</dbReference>
<comment type="similarity">
    <text evidence="8 9">Belongs to the TonB-dependent receptor family.</text>
</comment>
<evidence type="ECO:0000256" key="6">
    <source>
        <dbReference type="ARBA" id="ARBA00023136"/>
    </source>
</evidence>
<reference evidence="13 14" key="1">
    <citation type="submission" date="2024-04" db="EMBL/GenBank/DDBJ databases">
        <title>Novel genus in family Flammeovirgaceae.</title>
        <authorList>
            <person name="Nguyen T.H."/>
            <person name="Vuong T.Q."/>
            <person name="Le H."/>
            <person name="Kim S.-G."/>
        </authorList>
    </citation>
    <scope>NUCLEOTIDE SEQUENCE [LARGE SCALE GENOMIC DNA]</scope>
    <source>
        <strain evidence="13 14">JCM 23209</strain>
    </source>
</reference>
<dbReference type="Gene3D" id="2.60.40.1120">
    <property type="entry name" value="Carboxypeptidase-like, regulatory domain"/>
    <property type="match status" value="1"/>
</dbReference>
<dbReference type="PANTHER" id="PTHR40980">
    <property type="entry name" value="PLUG DOMAIN-CONTAINING PROTEIN"/>
    <property type="match status" value="1"/>
</dbReference>
<feature type="domain" description="TonB-dependent receptor-like beta-barrel" evidence="11">
    <location>
        <begin position="588"/>
        <end position="995"/>
    </location>
</feature>
<sequence length="1032" mass="116539">MKRTLLLSFLVLSYACIGQAMAEGLDKAKNIEKIFISLSLQNATLQKAFEEIDERTGLKFVYNSNLVPVGKRVSLRVEEQSVKYVLTEIAKAVRVNFKQIDNTILVKPGKEPSTIKDESIEEEGQGIVRGRVVDENGLSLPGAHIKIVELEQNATIADENGKFILLNVPSGKYQLQITYIGYESGTENITIETGNTVDLTISLAPNVMVGEEVLVLGDRLKGQAKALNQQKNNPNITNVVSADQIGRFPDANIGDAMKRIPGITVQNDQGEARDFIIRGLAPQLNSVTLNGERVPSAEGDNRKVQLDLIPADMVQTIEVNKALTPDMDADAIGGSVNLVTRSAPEGFRVSGTLGSGYSFFSEKPIWTGGLVLGNRFFNNKLGAILSASYNHHDFGSDNMEAAWMDTEEHGAIIEEYDVRTYFVKRVRRSMSLNLDYRFSPNHTLYLSGMYNWRDDWENRYRFRVGKLDEAYEEGDFSVIEPGLYETLGRIGRQTKGGSGNDRINNSRLEDQRIANISLRGDHLFGILKVDWALNYAKASEERPHERYISYRSGGLPVRMDLRNPKKPLVTPLQENQWQSLEINEISEQYGYTEEEDLNARLDLRLPLGKGGIVKFGGKYRSKEKYRDNNFFEYSPLDEGTFGELLNDVPHQDQTKGDFLVGDQYNAGYFVDKGFLGGLDLGNTSVFEKEDKPGEYIDGNYQAEESIYAGYLMADYQLGKKFYVLAGLRVEHTDLNYKGFSFDEESEKVGTTKGEDNYTNVLPYLHLKFNASENTVIRAAITKTLARPDYYRLVPYQGYNPEDEELVEGNPNLKPSVSTNLDLMAENYFQSIGLVSVGGFYKKIDDFVYERVMNNFDHPKYGNVDYTTFLNGESVDVYGFEVGVQRQLNFLPGALRGLGIYLNYTNTHSKTSGIQGREESKLSLPGTAKHMFNGSLSFENKKWVMRLSLNYASDYIDELGGSSFDDRYYDKQTFLDFNASYALTPNWRIFAEVLNITNQPLRYYQGVNNRTMQEEFYNMRMNIGVKFDLFKSK</sequence>
<dbReference type="Pfam" id="PF00593">
    <property type="entry name" value="TonB_dep_Rec_b-barrel"/>
    <property type="match status" value="1"/>
</dbReference>
<dbReference type="NCBIfam" id="TIGR01782">
    <property type="entry name" value="TonB-Xanth-Caul"/>
    <property type="match status" value="1"/>
</dbReference>
<comment type="subcellular location">
    <subcellularLocation>
        <location evidence="1 8">Cell outer membrane</location>
        <topology evidence="1 8">Multi-pass membrane protein</topology>
    </subcellularLocation>
</comment>
<evidence type="ECO:0000256" key="2">
    <source>
        <dbReference type="ARBA" id="ARBA00022448"/>
    </source>
</evidence>
<dbReference type="CDD" id="cd01347">
    <property type="entry name" value="ligand_gated_channel"/>
    <property type="match status" value="1"/>
</dbReference>
<proteinExistence type="inferred from homology"/>
<dbReference type="InterPro" id="IPR012910">
    <property type="entry name" value="Plug_dom"/>
</dbReference>
<dbReference type="PANTHER" id="PTHR40980:SF4">
    <property type="entry name" value="TONB-DEPENDENT RECEPTOR-LIKE BETA-BARREL DOMAIN-CONTAINING PROTEIN"/>
    <property type="match status" value="1"/>
</dbReference>
<keyword evidence="6 8" id="KW-0472">Membrane</keyword>
<evidence type="ECO:0000313" key="13">
    <source>
        <dbReference type="EMBL" id="MEN7549352.1"/>
    </source>
</evidence>
<evidence type="ECO:0000256" key="7">
    <source>
        <dbReference type="ARBA" id="ARBA00023237"/>
    </source>
</evidence>
<feature type="signal peptide" evidence="10">
    <location>
        <begin position="1"/>
        <end position="22"/>
    </location>
</feature>
<dbReference type="Pfam" id="PF13715">
    <property type="entry name" value="CarbopepD_reg_2"/>
    <property type="match status" value="1"/>
</dbReference>
<evidence type="ECO:0000313" key="14">
    <source>
        <dbReference type="Proteomes" id="UP001403385"/>
    </source>
</evidence>
<dbReference type="InterPro" id="IPR013784">
    <property type="entry name" value="Carb-bd-like_fold"/>
</dbReference>
<keyword evidence="4 8" id="KW-0812">Transmembrane</keyword>
<dbReference type="EMBL" id="JBDKWZ010000008">
    <property type="protein sequence ID" value="MEN7549352.1"/>
    <property type="molecule type" value="Genomic_DNA"/>
</dbReference>
<name>A0AAW9S765_9BACT</name>
<evidence type="ECO:0000256" key="5">
    <source>
        <dbReference type="ARBA" id="ARBA00023077"/>
    </source>
</evidence>
<dbReference type="PROSITE" id="PS52016">
    <property type="entry name" value="TONB_DEPENDENT_REC_3"/>
    <property type="match status" value="1"/>
</dbReference>
<dbReference type="InterPro" id="IPR037066">
    <property type="entry name" value="Plug_dom_sf"/>
</dbReference>
<keyword evidence="7 8" id="KW-0998">Cell outer membrane</keyword>
<evidence type="ECO:0000256" key="3">
    <source>
        <dbReference type="ARBA" id="ARBA00022452"/>
    </source>
</evidence>
<evidence type="ECO:0000256" key="10">
    <source>
        <dbReference type="SAM" id="SignalP"/>
    </source>
</evidence>
<dbReference type="Pfam" id="PF07715">
    <property type="entry name" value="Plug"/>
    <property type="match status" value="1"/>
</dbReference>
<evidence type="ECO:0000256" key="8">
    <source>
        <dbReference type="PROSITE-ProRule" id="PRU01360"/>
    </source>
</evidence>
<keyword evidence="13" id="KW-0675">Receptor</keyword>
<evidence type="ECO:0000256" key="1">
    <source>
        <dbReference type="ARBA" id="ARBA00004571"/>
    </source>
</evidence>
<dbReference type="GO" id="GO:0009279">
    <property type="term" value="C:cell outer membrane"/>
    <property type="evidence" value="ECO:0007669"/>
    <property type="project" value="UniProtKB-SubCell"/>
</dbReference>
<dbReference type="GO" id="GO:0030246">
    <property type="term" value="F:carbohydrate binding"/>
    <property type="evidence" value="ECO:0007669"/>
    <property type="project" value="InterPro"/>
</dbReference>
<feature type="chain" id="PRO_5043600565" evidence="10">
    <location>
        <begin position="23"/>
        <end position="1032"/>
    </location>
</feature>
<evidence type="ECO:0000259" key="11">
    <source>
        <dbReference type="Pfam" id="PF00593"/>
    </source>
</evidence>
<organism evidence="13 14">
    <name type="scientific">Rapidithrix thailandica</name>
    <dbReference type="NCBI Taxonomy" id="413964"/>
    <lineage>
        <taxon>Bacteria</taxon>
        <taxon>Pseudomonadati</taxon>
        <taxon>Bacteroidota</taxon>
        <taxon>Cytophagia</taxon>
        <taxon>Cytophagales</taxon>
        <taxon>Flammeovirgaceae</taxon>
        <taxon>Rapidithrix</taxon>
    </lineage>
</organism>
<dbReference type="Proteomes" id="UP001403385">
    <property type="component" value="Unassembled WGS sequence"/>
</dbReference>
<dbReference type="AlphaFoldDB" id="A0AAW9S765"/>
<keyword evidence="14" id="KW-1185">Reference proteome</keyword>
<keyword evidence="3 8" id="KW-1134">Transmembrane beta strand</keyword>
<keyword evidence="5 9" id="KW-0798">TonB box</keyword>
<dbReference type="PROSITE" id="PS51257">
    <property type="entry name" value="PROKAR_LIPOPROTEIN"/>
    <property type="match status" value="1"/>
</dbReference>
<dbReference type="InterPro" id="IPR036942">
    <property type="entry name" value="Beta-barrel_TonB_sf"/>
</dbReference>
<comment type="caution">
    <text evidence="13">The sequence shown here is derived from an EMBL/GenBank/DDBJ whole genome shotgun (WGS) entry which is preliminary data.</text>
</comment>
<evidence type="ECO:0000259" key="12">
    <source>
        <dbReference type="Pfam" id="PF07715"/>
    </source>
</evidence>
<dbReference type="Gene3D" id="2.170.130.10">
    <property type="entry name" value="TonB-dependent receptor, plug domain"/>
    <property type="match status" value="1"/>
</dbReference>
<dbReference type="SUPFAM" id="SSF56935">
    <property type="entry name" value="Porins"/>
    <property type="match status" value="1"/>
</dbReference>
<keyword evidence="2 8" id="KW-0813">Transport</keyword>
<gene>
    <name evidence="13" type="ORF">AAG747_15620</name>
</gene>
<dbReference type="InterPro" id="IPR039426">
    <property type="entry name" value="TonB-dep_rcpt-like"/>
</dbReference>
<dbReference type="InterPro" id="IPR000531">
    <property type="entry name" value="Beta-barrel_TonB"/>
</dbReference>
<keyword evidence="10" id="KW-0732">Signal</keyword>